<protein>
    <recommendedName>
        <fullName evidence="1">phosphatidylinositol-3,4,5-trisphosphate 3-phosphatase</fullName>
        <ecNumber evidence="1">3.1.3.67</ecNumber>
    </recommendedName>
</protein>
<organism evidence="5 6">
    <name type="scientific">Candida maltosa (strain Xu316)</name>
    <name type="common">Yeast</name>
    <dbReference type="NCBI Taxonomy" id="1245528"/>
    <lineage>
        <taxon>Eukaryota</taxon>
        <taxon>Fungi</taxon>
        <taxon>Dikarya</taxon>
        <taxon>Ascomycota</taxon>
        <taxon>Saccharomycotina</taxon>
        <taxon>Pichiomycetes</taxon>
        <taxon>Debaryomycetaceae</taxon>
        <taxon>Candida/Lodderomyces clade</taxon>
        <taxon>Candida</taxon>
    </lineage>
</organism>
<dbReference type="EMBL" id="AOGT01002370">
    <property type="protein sequence ID" value="EMG45690.1"/>
    <property type="molecule type" value="Genomic_DNA"/>
</dbReference>
<dbReference type="AlphaFoldDB" id="M3JSB9"/>
<feature type="domain" description="Tyrosine specific protein phosphatases" evidence="3">
    <location>
        <begin position="110"/>
        <end position="177"/>
    </location>
</feature>
<dbReference type="GO" id="GO:0005634">
    <property type="term" value="C:nucleus"/>
    <property type="evidence" value="ECO:0007669"/>
    <property type="project" value="TreeGrafter"/>
</dbReference>
<dbReference type="PANTHER" id="PTHR12305">
    <property type="entry name" value="PHOSPHATASE WITH HOMOLOGY TO TENSIN"/>
    <property type="match status" value="1"/>
</dbReference>
<dbReference type="GO" id="GO:0005829">
    <property type="term" value="C:cytosol"/>
    <property type="evidence" value="ECO:0007669"/>
    <property type="project" value="TreeGrafter"/>
</dbReference>
<dbReference type="GO" id="GO:0051896">
    <property type="term" value="P:regulation of phosphatidylinositol 3-kinase/protein kinase B signal transduction"/>
    <property type="evidence" value="ECO:0007669"/>
    <property type="project" value="TreeGrafter"/>
</dbReference>
<evidence type="ECO:0000313" key="5">
    <source>
        <dbReference type="EMBL" id="EMG45690.1"/>
    </source>
</evidence>
<dbReference type="EC" id="3.1.3.67" evidence="1"/>
<dbReference type="InterPro" id="IPR029023">
    <property type="entry name" value="Tensin_phosphatase"/>
</dbReference>
<gene>
    <name evidence="5" type="ORF">G210_4103</name>
</gene>
<dbReference type="Pfam" id="PF22785">
    <property type="entry name" value="Tc-R-P"/>
    <property type="match status" value="1"/>
</dbReference>
<dbReference type="GO" id="GO:0005886">
    <property type="term" value="C:plasma membrane"/>
    <property type="evidence" value="ECO:0007669"/>
    <property type="project" value="TreeGrafter"/>
</dbReference>
<dbReference type="InterPro" id="IPR016130">
    <property type="entry name" value="Tyr_Pase_AS"/>
</dbReference>
<dbReference type="GO" id="GO:0042995">
    <property type="term" value="C:cell projection"/>
    <property type="evidence" value="ECO:0007669"/>
    <property type="project" value="TreeGrafter"/>
</dbReference>
<evidence type="ECO:0000313" key="6">
    <source>
        <dbReference type="Proteomes" id="UP000011777"/>
    </source>
</evidence>
<dbReference type="SUPFAM" id="SSF52799">
    <property type="entry name" value="(Phosphotyrosine protein) phosphatases II"/>
    <property type="match status" value="1"/>
</dbReference>
<dbReference type="STRING" id="1245528.M3JSB9"/>
<sequence length="351" mass="40580">MAARSYSMMNRIRALLRSLVAYDKQRVWDPATGLDLDLSYITPNIIVTSTPVSTSYQSWMRNPLTYVVNYLDAKHKGQWHLFNFQGEGSDYTADQVDGKVSYYPFPDHYPPTIEIISQCVAEIDLFLNEQEGNTAVLHCKAGKGRSGSLCCAYLVLQLRNDSSLSLEDILRIYTRKRMNSFGKDGISIKSQRRYLNYWYDMVHWENLRQAYVSWTQLAKVIRIYSIRISGFAMFYSPGLYFTISEYRKLETNTVVNELITLDKSNARIDANDNNWKIYEPDTPIDVTSEDIMIGIKSSDYLWFNVFFEGNKSNGSGRTVFNWEDIDGFKGTTLKGLPHFNEIEIKWQVAFI</sequence>
<evidence type="ECO:0000256" key="2">
    <source>
        <dbReference type="ARBA" id="ARBA00022801"/>
    </source>
</evidence>
<dbReference type="CDD" id="cd14497">
    <property type="entry name" value="PTP_PTEN-like"/>
    <property type="match status" value="1"/>
</dbReference>
<keyword evidence="2" id="KW-0378">Hydrolase</keyword>
<name>M3JSB9_CANMX</name>
<evidence type="ECO:0000256" key="1">
    <source>
        <dbReference type="ARBA" id="ARBA00013015"/>
    </source>
</evidence>
<proteinExistence type="predicted"/>
<feature type="non-terminal residue" evidence="5">
    <location>
        <position position="1"/>
    </location>
</feature>
<dbReference type="GO" id="GO:0043491">
    <property type="term" value="P:phosphatidylinositol 3-kinase/protein kinase B signal transduction"/>
    <property type="evidence" value="ECO:0007669"/>
    <property type="project" value="TreeGrafter"/>
</dbReference>
<dbReference type="InterPro" id="IPR000387">
    <property type="entry name" value="Tyr_Pase_dom"/>
</dbReference>
<reference evidence="5 6" key="1">
    <citation type="submission" date="2013-02" db="EMBL/GenBank/DDBJ databases">
        <title>Genome sequence of Candida maltosa Xu316, a potential industrial strain for xylitol and ethanol production.</title>
        <authorList>
            <person name="Yu J."/>
            <person name="Wang Q."/>
            <person name="Geng X."/>
            <person name="Bao W."/>
            <person name="He P."/>
            <person name="Cai J."/>
        </authorList>
    </citation>
    <scope>NUCLEOTIDE SEQUENCE [LARGE SCALE GENOMIC DNA]</scope>
    <source>
        <strain evidence="6">Xu316</strain>
    </source>
</reference>
<dbReference type="OMA" id="YIESWYR"/>
<comment type="caution">
    <text evidence="5">The sequence shown here is derived from an EMBL/GenBank/DDBJ whole genome shotgun (WGS) entry which is preliminary data.</text>
</comment>
<dbReference type="HOGENOM" id="CLU_020105_4_1_1"/>
<evidence type="ECO:0000259" key="3">
    <source>
        <dbReference type="PROSITE" id="PS50056"/>
    </source>
</evidence>
<dbReference type="PROSITE" id="PS00383">
    <property type="entry name" value="TYR_PHOSPHATASE_1"/>
    <property type="match status" value="1"/>
</dbReference>
<dbReference type="GO" id="GO:0046856">
    <property type="term" value="P:phosphatidylinositol dephosphorylation"/>
    <property type="evidence" value="ECO:0007669"/>
    <property type="project" value="TreeGrafter"/>
</dbReference>
<dbReference type="Gene3D" id="3.90.190.10">
    <property type="entry name" value="Protein tyrosine phosphatase superfamily"/>
    <property type="match status" value="1"/>
</dbReference>
<dbReference type="OrthoDB" id="16692at2759"/>
<dbReference type="PROSITE" id="PS50056">
    <property type="entry name" value="TYR_PHOSPHATASE_2"/>
    <property type="match status" value="1"/>
</dbReference>
<feature type="domain" description="Phosphatase tensin-type" evidence="4">
    <location>
        <begin position="27"/>
        <end position="205"/>
    </location>
</feature>
<dbReference type="Proteomes" id="UP000011777">
    <property type="component" value="Unassembled WGS sequence"/>
</dbReference>
<keyword evidence="6" id="KW-1185">Reference proteome</keyword>
<dbReference type="GO" id="GO:0004725">
    <property type="term" value="F:protein tyrosine phosphatase activity"/>
    <property type="evidence" value="ECO:0007669"/>
    <property type="project" value="TreeGrafter"/>
</dbReference>
<dbReference type="PROSITE" id="PS51181">
    <property type="entry name" value="PPASE_TENSIN"/>
    <property type="match status" value="1"/>
</dbReference>
<evidence type="ECO:0000259" key="4">
    <source>
        <dbReference type="PROSITE" id="PS51181"/>
    </source>
</evidence>
<dbReference type="GO" id="GO:0016314">
    <property type="term" value="F:phosphatidylinositol-3,4,5-trisphosphate 3-phosphatase activity"/>
    <property type="evidence" value="ECO:0007669"/>
    <property type="project" value="UniProtKB-EC"/>
</dbReference>
<accession>M3JSB9</accession>
<dbReference type="eggNOG" id="KOG2283">
    <property type="taxonomic scope" value="Eukaryota"/>
</dbReference>
<dbReference type="PANTHER" id="PTHR12305:SF81">
    <property type="entry name" value="PHOSPHATIDYLINOSITOL 3,4,5-TRISPHOSPHATE 3-PHOSPHATASE AND DUAL-SPECIFICITY PROTEIN PHOSPHATASE PTEN"/>
    <property type="match status" value="1"/>
</dbReference>
<dbReference type="InterPro" id="IPR029021">
    <property type="entry name" value="Prot-tyrosine_phosphatase-like"/>
</dbReference>
<dbReference type="InterPro" id="IPR051281">
    <property type="entry name" value="Dual-spec_lipid-protein_phosph"/>
</dbReference>